<dbReference type="PANTHER" id="PTHR21567">
    <property type="entry name" value="CLASP"/>
    <property type="match status" value="1"/>
</dbReference>
<dbReference type="InterPro" id="IPR016024">
    <property type="entry name" value="ARM-type_fold"/>
</dbReference>
<feature type="region of interest" description="Disordered" evidence="6">
    <location>
        <begin position="768"/>
        <end position="787"/>
    </location>
</feature>
<dbReference type="GO" id="GO:0090307">
    <property type="term" value="P:mitotic spindle assembly"/>
    <property type="evidence" value="ECO:0007669"/>
    <property type="project" value="TreeGrafter"/>
</dbReference>
<organism evidence="8 9">
    <name type="scientific">Paramarasmius palmivorus</name>
    <dbReference type="NCBI Taxonomy" id="297713"/>
    <lineage>
        <taxon>Eukaryota</taxon>
        <taxon>Fungi</taxon>
        <taxon>Dikarya</taxon>
        <taxon>Basidiomycota</taxon>
        <taxon>Agaricomycotina</taxon>
        <taxon>Agaricomycetes</taxon>
        <taxon>Agaricomycetidae</taxon>
        <taxon>Agaricales</taxon>
        <taxon>Marasmiineae</taxon>
        <taxon>Marasmiaceae</taxon>
        <taxon>Paramarasmius</taxon>
    </lineage>
</organism>
<name>A0AAW0EEQ6_9AGAR</name>
<feature type="region of interest" description="Disordered" evidence="6">
    <location>
        <begin position="195"/>
        <end position="252"/>
    </location>
</feature>
<feature type="compositionally biased region" description="Polar residues" evidence="6">
    <location>
        <begin position="462"/>
        <end position="484"/>
    </location>
</feature>
<feature type="domain" description="CLASP N-terminal" evidence="7">
    <location>
        <begin position="19"/>
        <end position="195"/>
    </location>
</feature>
<dbReference type="InterPro" id="IPR024395">
    <property type="entry name" value="CLASP_N_dom"/>
</dbReference>
<keyword evidence="4" id="KW-0493">Microtubule</keyword>
<dbReference type="GO" id="GO:0005876">
    <property type="term" value="C:spindle microtubule"/>
    <property type="evidence" value="ECO:0007669"/>
    <property type="project" value="TreeGrafter"/>
</dbReference>
<feature type="compositionally biased region" description="Polar residues" evidence="6">
    <location>
        <begin position="421"/>
        <end position="444"/>
    </location>
</feature>
<evidence type="ECO:0000256" key="2">
    <source>
        <dbReference type="ARBA" id="ARBA00009549"/>
    </source>
</evidence>
<dbReference type="GO" id="GO:0051301">
    <property type="term" value="P:cell division"/>
    <property type="evidence" value="ECO:0007669"/>
    <property type="project" value="UniProtKB-KW"/>
</dbReference>
<evidence type="ECO:0000313" key="9">
    <source>
        <dbReference type="Proteomes" id="UP001383192"/>
    </source>
</evidence>
<dbReference type="EMBL" id="JAYKXP010000001">
    <property type="protein sequence ID" value="KAK7062632.1"/>
    <property type="molecule type" value="Genomic_DNA"/>
</dbReference>
<dbReference type="SUPFAM" id="SSF48371">
    <property type="entry name" value="ARM repeat"/>
    <property type="match status" value="1"/>
</dbReference>
<reference evidence="8 9" key="1">
    <citation type="submission" date="2024-01" db="EMBL/GenBank/DDBJ databases">
        <title>A draft genome for a cacao thread blight-causing isolate of Paramarasmius palmivorus.</title>
        <authorList>
            <person name="Baruah I.K."/>
            <person name="Bukari Y."/>
            <person name="Amoako-Attah I."/>
            <person name="Meinhardt L.W."/>
            <person name="Bailey B.A."/>
            <person name="Cohen S.P."/>
        </authorList>
    </citation>
    <scope>NUCLEOTIDE SEQUENCE [LARGE SCALE GENOMIC DNA]</scope>
    <source>
        <strain evidence="8 9">GH-12</strain>
    </source>
</reference>
<accession>A0AAW0EEQ6</accession>
<dbReference type="AlphaFoldDB" id="A0AAW0EEQ6"/>
<feature type="region of interest" description="Disordered" evidence="6">
    <location>
        <begin position="267"/>
        <end position="714"/>
    </location>
</feature>
<dbReference type="PANTHER" id="PTHR21567:SF60">
    <property type="entry name" value="CLASP N-TERMINAL DOMAIN-CONTAINING PROTEIN"/>
    <property type="match status" value="1"/>
</dbReference>
<evidence type="ECO:0000256" key="5">
    <source>
        <dbReference type="ARBA" id="ARBA00022776"/>
    </source>
</evidence>
<feature type="compositionally biased region" description="Acidic residues" evidence="6">
    <location>
        <begin position="651"/>
        <end position="662"/>
    </location>
</feature>
<feature type="compositionally biased region" description="Polar residues" evidence="6">
    <location>
        <begin position="318"/>
        <end position="330"/>
    </location>
</feature>
<keyword evidence="3" id="KW-0132">Cell division</keyword>
<comment type="caution">
    <text evidence="8">The sequence shown here is derived from an EMBL/GenBank/DDBJ whole genome shotgun (WGS) entry which is preliminary data.</text>
</comment>
<evidence type="ECO:0000259" key="7">
    <source>
        <dbReference type="Pfam" id="PF12348"/>
    </source>
</evidence>
<dbReference type="InterPro" id="IPR011989">
    <property type="entry name" value="ARM-like"/>
</dbReference>
<dbReference type="GO" id="GO:0005815">
    <property type="term" value="C:microtubule organizing center"/>
    <property type="evidence" value="ECO:0007669"/>
    <property type="project" value="TreeGrafter"/>
</dbReference>
<evidence type="ECO:0000256" key="3">
    <source>
        <dbReference type="ARBA" id="ARBA00022618"/>
    </source>
</evidence>
<keyword evidence="9" id="KW-1185">Reference proteome</keyword>
<feature type="compositionally biased region" description="Low complexity" evidence="6">
    <location>
        <begin position="540"/>
        <end position="549"/>
    </location>
</feature>
<feature type="compositionally biased region" description="Polar residues" evidence="6">
    <location>
        <begin position="239"/>
        <end position="252"/>
    </location>
</feature>
<evidence type="ECO:0000256" key="6">
    <source>
        <dbReference type="SAM" id="MobiDB-lite"/>
    </source>
</evidence>
<feature type="compositionally biased region" description="Low complexity" evidence="6">
    <location>
        <begin position="485"/>
        <end position="504"/>
    </location>
</feature>
<feature type="compositionally biased region" description="Low complexity" evidence="6">
    <location>
        <begin position="446"/>
        <end position="460"/>
    </location>
</feature>
<dbReference type="GO" id="GO:0008017">
    <property type="term" value="F:microtubule binding"/>
    <property type="evidence" value="ECO:0007669"/>
    <property type="project" value="TreeGrafter"/>
</dbReference>
<keyword evidence="5" id="KW-0498">Mitosis</keyword>
<evidence type="ECO:0000256" key="1">
    <source>
        <dbReference type="ARBA" id="ARBA00004186"/>
    </source>
</evidence>
<dbReference type="GO" id="GO:1990023">
    <property type="term" value="C:mitotic spindle midzone"/>
    <property type="evidence" value="ECO:0007669"/>
    <property type="project" value="TreeGrafter"/>
</dbReference>
<feature type="compositionally biased region" description="Low complexity" evidence="6">
    <location>
        <begin position="291"/>
        <end position="307"/>
    </location>
</feature>
<gene>
    <name evidence="8" type="ORF">VNI00_000120</name>
</gene>
<protein>
    <recommendedName>
        <fullName evidence="7">CLASP N-terminal domain-containing protein</fullName>
    </recommendedName>
</protein>
<dbReference type="Proteomes" id="UP001383192">
    <property type="component" value="Unassembled WGS sequence"/>
</dbReference>
<comment type="subcellular location">
    <subcellularLocation>
        <location evidence="1">Cytoplasm</location>
        <location evidence="1">Cytoskeleton</location>
        <location evidence="1">Spindle</location>
    </subcellularLocation>
</comment>
<sequence length="787" mass="83098">MTSEFLQDFAAIRHHITLPETEESWDTIAKSISKLSDLIHNGMPNEIVSVLRDVSRNITNALRSERTRLCGPAMELITAVSAELGMSFEPLLAIYFPVLLALCARTNKVIVNKARATVFAIIENVQLSGVLPYLLQNIKDKSTSLRLVVADGIAKENRSTEIETIIKATSRDANADVRKAGKKAFMKYKVVLPNRVDTSEKPQPHPLSSSTSAVPSNRTAGAPTIGRPERPISVPPPSSNSTAAINPNPNTLTASQRDAIKASMAGVPKRLPPSSTSNAHSNAMPPPTMPMRPARSGHSTSNSTSTTLQGAPDRPTHSRTTSQSAVNGSSAPVRLPAPPMRAEKGHATAPSGQPAPPPPQRFAVSSHSETSRERNAGPKKPELPKLQPEPAPRARTRTMSMKNLQKPAASSVDTGARVDNSKSTTAVPSGSSAPSLNRSKSTAVITKAATKPASSSAADAQQKPTTATAKSGAPNLSKSTTTSKPAPAHKSSTTTSKPASTIPPSDKPQPAPKPRVGLTAPTAASQSRMQAKKSVPNLKAGSTATTGAARSLQTKKSIATIRAAASEKEIPRPKSRARTVHRADEIKVVAPPSRREQMAHPPSQRLPAGKEDQASRPPSRHNEDDEQVVAVTEVDSEHVANEAEVAQSPEEPSEPTPEDGDVEGTSPEVQADQVTPSNNEEKEDQSAPAINTPQIITPDPQTPAVSTTKKLGDQSKTPISALLLSIEEGFMFSPGAPLSPAEKYLNMPTNLEGGFRFGVPGPLFTKADAGEKAANEGREALGELGNQ</sequence>
<feature type="compositionally biased region" description="Low complexity" evidence="6">
    <location>
        <begin position="692"/>
        <end position="703"/>
    </location>
</feature>
<comment type="similarity">
    <text evidence="2">Belongs to the CLASP family.</text>
</comment>
<feature type="compositionally biased region" description="Polar residues" evidence="6">
    <location>
        <begin position="206"/>
        <end position="219"/>
    </location>
</feature>
<dbReference type="Gene3D" id="1.25.10.10">
    <property type="entry name" value="Leucine-rich Repeat Variant"/>
    <property type="match status" value="1"/>
</dbReference>
<keyword evidence="5" id="KW-0131">Cell cycle</keyword>
<feature type="compositionally biased region" description="Basic and acidic residues" evidence="6">
    <location>
        <begin position="369"/>
        <end position="383"/>
    </location>
</feature>
<proteinExistence type="inferred from homology"/>
<feature type="compositionally biased region" description="Basic and acidic residues" evidence="6">
    <location>
        <begin position="581"/>
        <end position="598"/>
    </location>
</feature>
<evidence type="ECO:0000256" key="4">
    <source>
        <dbReference type="ARBA" id="ARBA00022701"/>
    </source>
</evidence>
<dbReference type="Pfam" id="PF12348">
    <property type="entry name" value="CLASP_N"/>
    <property type="match status" value="1"/>
</dbReference>
<dbReference type="GO" id="GO:0005881">
    <property type="term" value="C:cytoplasmic microtubule"/>
    <property type="evidence" value="ECO:0007669"/>
    <property type="project" value="TreeGrafter"/>
</dbReference>
<feature type="compositionally biased region" description="Basic and acidic residues" evidence="6">
    <location>
        <begin position="768"/>
        <end position="781"/>
    </location>
</feature>
<evidence type="ECO:0000313" key="8">
    <source>
        <dbReference type="EMBL" id="KAK7062632.1"/>
    </source>
</evidence>
<feature type="compositionally biased region" description="Polar residues" evidence="6">
    <location>
        <begin position="704"/>
        <end position="714"/>
    </location>
</feature>